<name>A0ABP8VCV7_9ACTN</name>
<dbReference type="Proteomes" id="UP001501195">
    <property type="component" value="Unassembled WGS sequence"/>
</dbReference>
<dbReference type="EMBL" id="BAABIL010000666">
    <property type="protein sequence ID" value="GAA4659462.1"/>
    <property type="molecule type" value="Genomic_DNA"/>
</dbReference>
<organism evidence="2 3">
    <name type="scientific">Kineococcus glutinatus</name>
    <dbReference type="NCBI Taxonomy" id="1070872"/>
    <lineage>
        <taxon>Bacteria</taxon>
        <taxon>Bacillati</taxon>
        <taxon>Actinomycetota</taxon>
        <taxon>Actinomycetes</taxon>
        <taxon>Kineosporiales</taxon>
        <taxon>Kineosporiaceae</taxon>
        <taxon>Kineococcus</taxon>
    </lineage>
</organism>
<feature type="compositionally biased region" description="Basic and acidic residues" evidence="1">
    <location>
        <begin position="95"/>
        <end position="113"/>
    </location>
</feature>
<feature type="compositionally biased region" description="Low complexity" evidence="1">
    <location>
        <begin position="116"/>
        <end position="153"/>
    </location>
</feature>
<feature type="compositionally biased region" description="Low complexity" evidence="1">
    <location>
        <begin position="1"/>
        <end position="16"/>
    </location>
</feature>
<evidence type="ECO:0000313" key="2">
    <source>
        <dbReference type="EMBL" id="GAA4659462.1"/>
    </source>
</evidence>
<sequence length="187" mass="19163">MSTRGSSSATSSGAAHGSHRTHPGPAPAPRDASGSTATTSSTAVVIDTSSATASADPVRRRGTPWSRPSSACARNCHTVPGTYRPSWPTKNTAAADRHGSREPRSASTARHDAPLSATFATDSASAAAALPASRRPSAAPTASRSRATATTARARARARNPTRTARARSSRAGTPQPRRRNVSSTNV</sequence>
<evidence type="ECO:0000313" key="3">
    <source>
        <dbReference type="Proteomes" id="UP001501195"/>
    </source>
</evidence>
<feature type="compositionally biased region" description="Low complexity" evidence="1">
    <location>
        <begin position="31"/>
        <end position="56"/>
    </location>
</feature>
<accession>A0ABP8VCV7</accession>
<feature type="region of interest" description="Disordered" evidence="1">
    <location>
        <begin position="1"/>
        <end position="187"/>
    </location>
</feature>
<proteinExistence type="predicted"/>
<reference evidence="3" key="1">
    <citation type="journal article" date="2019" name="Int. J. Syst. Evol. Microbiol.">
        <title>The Global Catalogue of Microorganisms (GCM) 10K type strain sequencing project: providing services to taxonomists for standard genome sequencing and annotation.</title>
        <authorList>
            <consortium name="The Broad Institute Genomics Platform"/>
            <consortium name="The Broad Institute Genome Sequencing Center for Infectious Disease"/>
            <person name="Wu L."/>
            <person name="Ma J."/>
        </authorList>
    </citation>
    <scope>NUCLEOTIDE SEQUENCE [LARGE SCALE GENOMIC DNA]</scope>
    <source>
        <strain evidence="3">JCM 18126</strain>
    </source>
</reference>
<keyword evidence="3" id="KW-1185">Reference proteome</keyword>
<gene>
    <name evidence="2" type="ORF">GCM10023225_33210</name>
</gene>
<evidence type="ECO:0000256" key="1">
    <source>
        <dbReference type="SAM" id="MobiDB-lite"/>
    </source>
</evidence>
<feature type="compositionally biased region" description="Basic residues" evidence="1">
    <location>
        <begin position="154"/>
        <end position="169"/>
    </location>
</feature>
<protein>
    <submittedName>
        <fullName evidence="2">Uncharacterized protein</fullName>
    </submittedName>
</protein>
<comment type="caution">
    <text evidence="2">The sequence shown here is derived from an EMBL/GenBank/DDBJ whole genome shotgun (WGS) entry which is preliminary data.</text>
</comment>